<proteinExistence type="predicted"/>
<feature type="non-terminal residue" evidence="2">
    <location>
        <position position="1"/>
    </location>
</feature>
<sequence>MDSCCTFFMCPRKDYFESLNLKEVASQNQHDKTRLWHMRLGHVSEKGLLELVKQSLLNDDKIEKLEFYCILGKARRVSFIIGLHSTNKPFEYAHPYIWV</sequence>
<accession>A0A371HNC5</accession>
<dbReference type="OrthoDB" id="1422884at2759"/>
<dbReference type="Proteomes" id="UP000257109">
    <property type="component" value="Unassembled WGS sequence"/>
</dbReference>
<dbReference type="InterPro" id="IPR025724">
    <property type="entry name" value="GAG-pre-integrase_dom"/>
</dbReference>
<dbReference type="Pfam" id="PF13976">
    <property type="entry name" value="gag_pre-integrs"/>
    <property type="match status" value="1"/>
</dbReference>
<feature type="domain" description="GAG-pre-integrase" evidence="1">
    <location>
        <begin position="19"/>
        <end position="73"/>
    </location>
</feature>
<evidence type="ECO:0000313" key="2">
    <source>
        <dbReference type="EMBL" id="RDY04306.1"/>
    </source>
</evidence>
<evidence type="ECO:0000313" key="3">
    <source>
        <dbReference type="Proteomes" id="UP000257109"/>
    </source>
</evidence>
<evidence type="ECO:0000259" key="1">
    <source>
        <dbReference type="Pfam" id="PF13976"/>
    </source>
</evidence>
<reference evidence="2" key="1">
    <citation type="submission" date="2018-05" db="EMBL/GenBank/DDBJ databases">
        <title>Draft genome of Mucuna pruriens seed.</title>
        <authorList>
            <person name="Nnadi N.E."/>
            <person name="Vos R."/>
            <person name="Hasami M.H."/>
            <person name="Devisetty U.K."/>
            <person name="Aguiy J.C."/>
        </authorList>
    </citation>
    <scope>NUCLEOTIDE SEQUENCE [LARGE SCALE GENOMIC DNA]</scope>
    <source>
        <strain evidence="2">JCA_2017</strain>
    </source>
</reference>
<protein>
    <submittedName>
        <fullName evidence="2">Mitochondrial protein</fullName>
    </submittedName>
</protein>
<dbReference type="EMBL" id="QJKJ01002106">
    <property type="protein sequence ID" value="RDY04306.1"/>
    <property type="molecule type" value="Genomic_DNA"/>
</dbReference>
<keyword evidence="3" id="KW-1185">Reference proteome</keyword>
<comment type="caution">
    <text evidence="2">The sequence shown here is derived from an EMBL/GenBank/DDBJ whole genome shotgun (WGS) entry which is preliminary data.</text>
</comment>
<name>A0A371HNC5_MUCPR</name>
<organism evidence="2 3">
    <name type="scientific">Mucuna pruriens</name>
    <name type="common">Velvet bean</name>
    <name type="synonym">Dolichos pruriens</name>
    <dbReference type="NCBI Taxonomy" id="157652"/>
    <lineage>
        <taxon>Eukaryota</taxon>
        <taxon>Viridiplantae</taxon>
        <taxon>Streptophyta</taxon>
        <taxon>Embryophyta</taxon>
        <taxon>Tracheophyta</taxon>
        <taxon>Spermatophyta</taxon>
        <taxon>Magnoliopsida</taxon>
        <taxon>eudicotyledons</taxon>
        <taxon>Gunneridae</taxon>
        <taxon>Pentapetalae</taxon>
        <taxon>rosids</taxon>
        <taxon>fabids</taxon>
        <taxon>Fabales</taxon>
        <taxon>Fabaceae</taxon>
        <taxon>Papilionoideae</taxon>
        <taxon>50 kb inversion clade</taxon>
        <taxon>NPAAA clade</taxon>
        <taxon>indigoferoid/millettioid clade</taxon>
        <taxon>Phaseoleae</taxon>
        <taxon>Mucuna</taxon>
    </lineage>
</organism>
<dbReference type="AlphaFoldDB" id="A0A371HNC5"/>
<gene>
    <name evidence="2" type="ORF">CR513_12026</name>
</gene>